<dbReference type="AlphaFoldDB" id="A0A1H6WYL6"/>
<dbReference type="EMBL" id="FNZH01000002">
    <property type="protein sequence ID" value="SEJ19427.1"/>
    <property type="molecule type" value="Genomic_DNA"/>
</dbReference>
<evidence type="ECO:0000313" key="1">
    <source>
        <dbReference type="EMBL" id="SEJ19427.1"/>
    </source>
</evidence>
<name>A0A1H6WYL6_9BACT</name>
<protein>
    <submittedName>
        <fullName evidence="1">Uncharacterized protein</fullName>
    </submittedName>
</protein>
<evidence type="ECO:0000313" key="2">
    <source>
        <dbReference type="Proteomes" id="UP000199403"/>
    </source>
</evidence>
<sequence>MVKSPKCNFRKEVVKALYEGIISKVEAKECLKRGFGNEELPLFFDFPENGPNPLRDYILGLEKMGIISPLFR</sequence>
<gene>
    <name evidence="1" type="ORF">SAMN05192553_102854</name>
</gene>
<proteinExistence type="predicted"/>
<reference evidence="2" key="1">
    <citation type="submission" date="2016-10" db="EMBL/GenBank/DDBJ databases">
        <authorList>
            <person name="Varghese N."/>
            <person name="Submissions S."/>
        </authorList>
    </citation>
    <scope>NUCLEOTIDE SEQUENCE [LARGE SCALE GENOMIC DNA]</scope>
    <source>
        <strain evidence="2">IBRC-M 10761</strain>
    </source>
</reference>
<keyword evidence="2" id="KW-1185">Reference proteome</keyword>
<accession>A0A1H6WYL6</accession>
<dbReference type="Proteomes" id="UP000199403">
    <property type="component" value="Unassembled WGS sequence"/>
</dbReference>
<organism evidence="1 2">
    <name type="scientific">Cyclobacterium xiamenense</name>
    <dbReference type="NCBI Taxonomy" id="1297121"/>
    <lineage>
        <taxon>Bacteria</taxon>
        <taxon>Pseudomonadati</taxon>
        <taxon>Bacteroidota</taxon>
        <taxon>Cytophagia</taxon>
        <taxon>Cytophagales</taxon>
        <taxon>Cyclobacteriaceae</taxon>
        <taxon>Cyclobacterium</taxon>
    </lineage>
</organism>